<sequence length="2410" mass="268908">MGKKRSSEDVDESKTHAKKGKVSETAEFNGTVFKAMLKEPTKAMKGLDTFITTAKKLPCPDLYDVVEGYIKISMECSEIFKLLEGDKQMESEMMLIFQSLEMILLRTASDLSHFSMVGFTIVKKAVSSYMKLIQTSLHSENHRFVRHCLSFLSAMVSQGADTAREVFSHFHFTKGLSALAKRKDKMGRPDVRMAYTQFALSFLVSGDNVTIGQLLEMKDFLPDILSSGLKEDRISTVNLILSTLQTKVVQRQAISKTQKVRFFTPSLLAQIASLYRWNGIVDASTDDSKMAENAEEAGKMVVRKLVHNFLLNLCCSRKHGISFYDPSFGTAGRAGNIVLLQFVVGLKQATEDDLVSDLMVNILRVSPDILPRFFKETQYSFIPRLKSAWTDNITLLKKIYESQPEVSKAFQTREVVPLPRLLSMVLVTSLPPVCNKAFFTQGINFANAVVQHTTLSLMSFLLKRAQRNIELCLDRSVWLASDLYTPATMQDFTQQYREALGKVLPDMTSIVSKWQSLTKKEKGGNEGKKEGDVKEDATKVEQPAPSGPESPEVIVLKALILQVMCLYQKVVPHLVSQSKFDFSKLLKGIVSEKGMREEVHPVLQHQILQLALDLPASKFSWFRVQDHVETGSGEKSVFFLLLKMFVSSNNSHLKMSTRKLVVKVLKDSGVFEYTWSELELWLEHLDRLQTDQQDTVIHFLERVLMCLVCNPYTYTDKVASLVQEAAYLQANLSGQDGDTASIPISHIDDVLDMVDVIMEGSEGETEELGPALSDDLILQTFPFSAVVPAVLEARNKLPATYRTEKGVIYDYMATVLCDVLHCQRDPLPLSLALLQYDKELNSSEDPGPPHHSIIHLHHYYTTWLPQQAREPLFQSRERPFRVSPSPVTFTGLLKTAYTQGASALLEDSFRRRLEKSLVTMEMAEYPVAAKQILLYIKTTVDNCSMLSIDTGLLELNVLMGVLQGLVLRLQSPQEPTEETEAEPMVEGETEPMVEGETEPMVEGETEPMVEGETEPMVEGETEPMVADQKAVETAETMAVDPKVAAETEPIAMDQDTATVVDPAKAAEPKAVDLLNGSELFLEVNPSSEAEDDHSLVVLSVLSSILKHPCIEQWFLSLELSSVPPTSLNPVRLKLLCAQLSDCILGLLQSSASVLRPLNSLHLLSPYLEAVSRALLRELGETGERRETDKESRPVRAFMALHAYMEPSLLQELVSSLLLLPKEALITPGEGEKSPRAAELSVYGRTALQVLTETTSSSDASSSGSPILLLSQAHLQGLATLLLSCSSPSLETFLLQALRTQPGNAKLLHTDILVHCLQGPLTAATQALGVALLQNCSAHRLCFEVWCLQPQHLENLADQTETFLPLVNSYLQTAVREDPARPKEVQTAVLKALKKALFPRLSLSVLGQETGEALGPVEVVEALSSLVRLTAKVKDIRELIASLPAALQKLDGFERWQLVDPISAVLSVCPEELELWRTSVLSAALRWLSSSYGHNRDQNTAPLTQEDSILNRLTVLLTFPEDITAAEWNSFVKAGLKCRYRDPNFLSTLNRMLDLMYGGSEGPKDLVPLPTIHMMASSHSLFLPIMLGDEEDLSGNTQVKGPEQDLSGNTQVKEALVSLLLSLVKRSPAVCSSSHFVVLLGGYGATLSTTDQNLLLLLQEYERNGFSLVDFQCMLWGPAAVEHHKARRSLGVSLWQQPSSEDLLALLSPDTMINTITHFPLQRRIILQEGKELIFKDEEVKDLGSVYDPCFLLPLFSAMLQPESVIDCLKFVSSHGLGVTMVSLSSYDPKLRAAAYQVLASYHHHLEAARFREKRQLLYLLDMVKNGIRQQNLRMPFVLTTYITKVARQMLKPEEHMYVVVNRFLLSHQCLDFRRVPEFFKLFYSCDMEHKMEREWILSVLEEGLKDRQCYDLLDQQGIFQTLLGFCCSPLCDQHTQTLIVRVLHQAGRVTKAAYNLTKGHGLLTWILQLLERRHVDQGLLSAVVELLHVLWFTNLGQKETRGEGASSSSSSSSTAKEDKPQGHSTPKVLPLPLISQFLCVATTIIRHLRLVKAGQLSLYLQTLSSILQHCGTALGVHGEAGWLTLRPQALSSQDALALLHRWSTLTHNAPLLSQLQTVAEKHKVKELLGSGREKGRGRSSSVQAQARSHSRPKEQEEEGEVERREEEKTLLEKCIPHLRNIFTHWEPVSLACPPSYPTSPPPSPDPHTPTSTPLANTTAHLLTRWFLNSLVEGASTYEDKRTVHFLRWFQKTVLSHRFIVDLVLADPAVRVDLLRLYHQACEPQAQTQISSRVEHVQLFTNIMIQLLESRGCTESDLHRAVLTACSLGTTCDDQTTKEGLMLLSLYIHEMWSGAKSPELFLNHVRLANEIQGSIGTKDQKKKSKRRSQTHTALRTICSDLLSGLQSTVAP</sequence>
<protein>
    <recommendedName>
        <fullName evidence="7">Nucleolar pre-ribosomal-associated protein 1</fullName>
    </recommendedName>
</protein>
<dbReference type="InterPro" id="IPR032436">
    <property type="entry name" value="URB1_C"/>
</dbReference>
<dbReference type="InterPro" id="IPR059018">
    <property type="entry name" value="HEAT_URB1"/>
</dbReference>
<evidence type="ECO:0000259" key="4">
    <source>
        <dbReference type="Pfam" id="PF26140"/>
    </source>
</evidence>
<feature type="region of interest" description="Disordered" evidence="1">
    <location>
        <begin position="2127"/>
        <end position="2165"/>
    </location>
</feature>
<evidence type="ECO:0000259" key="2">
    <source>
        <dbReference type="Pfam" id="PF11707"/>
    </source>
</evidence>
<dbReference type="RefSeq" id="XP_042153650.1">
    <property type="nucleotide sequence ID" value="XM_042297716.1"/>
</dbReference>
<dbReference type="Ensembl" id="ENSOTST00005131947.1">
    <property type="protein sequence ID" value="ENSOTSP00005119020.1"/>
    <property type="gene ID" value="ENSOTSG00005003888.2"/>
</dbReference>
<dbReference type="GO" id="GO:0000466">
    <property type="term" value="P:maturation of 5.8S rRNA from tricistronic rRNA transcript (SSU-rRNA, 5.8S rRNA, LSU-rRNA)"/>
    <property type="evidence" value="ECO:0007669"/>
    <property type="project" value="TreeGrafter"/>
</dbReference>
<feature type="region of interest" description="Disordered" evidence="1">
    <location>
        <begin position="1"/>
        <end position="22"/>
    </location>
</feature>
<evidence type="ECO:0000259" key="3">
    <source>
        <dbReference type="Pfam" id="PF16201"/>
    </source>
</evidence>
<reference evidence="5" key="2">
    <citation type="submission" date="2025-08" db="UniProtKB">
        <authorList>
            <consortium name="Ensembl"/>
        </authorList>
    </citation>
    <scope>IDENTIFICATION</scope>
</reference>
<dbReference type="PANTHER" id="PTHR13500:SF0">
    <property type="entry name" value="NUCLEOLAR PRE-RIBOSOMAL-ASSOCIATED PROTEIN 1"/>
    <property type="match status" value="1"/>
</dbReference>
<reference evidence="6" key="1">
    <citation type="journal article" date="2018" name="PLoS ONE">
        <title>Chinook salmon (Oncorhynchus tshawytscha) genome and transcriptome.</title>
        <authorList>
            <person name="Christensen K.A."/>
            <person name="Leong J.S."/>
            <person name="Sakhrani D."/>
            <person name="Biagi C.A."/>
            <person name="Minkley D.R."/>
            <person name="Withler R.E."/>
            <person name="Rondeau E.B."/>
            <person name="Koop B.F."/>
            <person name="Devlin R.H."/>
        </authorList>
    </citation>
    <scope>NUCLEOTIDE SEQUENCE [LARGE SCALE GENOMIC DNA]</scope>
</reference>
<evidence type="ECO:0000313" key="5">
    <source>
        <dbReference type="Ensembl" id="ENSOTSP00005119020.1"/>
    </source>
</evidence>
<gene>
    <name evidence="5" type="primary">URB1</name>
</gene>
<feature type="domain" description="URB1 central HEAT repeat" evidence="4">
    <location>
        <begin position="621"/>
        <end position="726"/>
    </location>
</feature>
<evidence type="ECO:0000313" key="6">
    <source>
        <dbReference type="Proteomes" id="UP000694402"/>
    </source>
</evidence>
<dbReference type="InterPro" id="IPR039844">
    <property type="entry name" value="URB1"/>
</dbReference>
<dbReference type="PANTHER" id="PTHR13500">
    <property type="entry name" value="NUCLEOLAR PRERIBOSOMAL-ASSOCIATED PROTEIN 1"/>
    <property type="match status" value="1"/>
</dbReference>
<feature type="compositionally biased region" description="Acidic residues" evidence="1">
    <location>
        <begin position="975"/>
        <end position="1009"/>
    </location>
</feature>
<dbReference type="Pfam" id="PF11707">
    <property type="entry name" value="Npa1"/>
    <property type="match status" value="1"/>
</dbReference>
<reference evidence="5" key="3">
    <citation type="submission" date="2025-09" db="UniProtKB">
        <authorList>
            <consortium name="Ensembl"/>
        </authorList>
    </citation>
    <scope>IDENTIFICATION</scope>
</reference>
<keyword evidence="6" id="KW-1185">Reference proteome</keyword>
<organism evidence="5 6">
    <name type="scientific">Oncorhynchus tshawytscha</name>
    <name type="common">Chinook salmon</name>
    <name type="synonym">Salmo tshawytscha</name>
    <dbReference type="NCBI Taxonomy" id="74940"/>
    <lineage>
        <taxon>Eukaryota</taxon>
        <taxon>Metazoa</taxon>
        <taxon>Chordata</taxon>
        <taxon>Craniata</taxon>
        <taxon>Vertebrata</taxon>
        <taxon>Euteleostomi</taxon>
        <taxon>Actinopterygii</taxon>
        <taxon>Neopterygii</taxon>
        <taxon>Teleostei</taxon>
        <taxon>Protacanthopterygii</taxon>
        <taxon>Salmoniformes</taxon>
        <taxon>Salmonidae</taxon>
        <taxon>Salmoninae</taxon>
        <taxon>Oncorhynchus</taxon>
    </lineage>
</organism>
<feature type="compositionally biased region" description="Basic and acidic residues" evidence="1">
    <location>
        <begin position="1"/>
        <end position="15"/>
    </location>
</feature>
<accession>A0AAZ3PRS8</accession>
<feature type="domain" description="URB1 N-terminal" evidence="2">
    <location>
        <begin position="76"/>
        <end position="392"/>
    </location>
</feature>
<feature type="compositionally biased region" description="Basic and acidic residues" evidence="1">
    <location>
        <begin position="2127"/>
        <end position="2136"/>
    </location>
</feature>
<proteinExistence type="predicted"/>
<dbReference type="Pfam" id="PF16201">
    <property type="entry name" value="NopRA1"/>
    <property type="match status" value="1"/>
</dbReference>
<feature type="region of interest" description="Disordered" evidence="1">
    <location>
        <begin position="1999"/>
        <end position="2027"/>
    </location>
</feature>
<feature type="domain" description="URB1 C-terminal" evidence="3">
    <location>
        <begin position="1776"/>
        <end position="1965"/>
    </location>
</feature>
<dbReference type="GeneTree" id="ENSGT00390000014210"/>
<dbReference type="InterPro" id="IPR021714">
    <property type="entry name" value="URB1_N"/>
</dbReference>
<feature type="compositionally biased region" description="Basic and acidic residues" evidence="1">
    <location>
        <begin position="518"/>
        <end position="539"/>
    </location>
</feature>
<dbReference type="Pfam" id="PF26140">
    <property type="entry name" value="HEAT_URB1"/>
    <property type="match status" value="1"/>
</dbReference>
<evidence type="ECO:0000256" key="1">
    <source>
        <dbReference type="SAM" id="MobiDB-lite"/>
    </source>
</evidence>
<name>A0AAZ3PRS8_ONCTS</name>
<dbReference type="GeneID" id="112267506"/>
<feature type="region of interest" description="Disordered" evidence="1">
    <location>
        <begin position="518"/>
        <end position="549"/>
    </location>
</feature>
<feature type="region of interest" description="Disordered" evidence="1">
    <location>
        <begin position="971"/>
        <end position="1009"/>
    </location>
</feature>
<evidence type="ECO:0008006" key="7">
    <source>
        <dbReference type="Google" id="ProtNLM"/>
    </source>
</evidence>
<dbReference type="Proteomes" id="UP000694402">
    <property type="component" value="Unassembled WGS sequence"/>
</dbReference>
<dbReference type="GO" id="GO:0005730">
    <property type="term" value="C:nucleolus"/>
    <property type="evidence" value="ECO:0007669"/>
    <property type="project" value="TreeGrafter"/>
</dbReference>
<dbReference type="GO" id="GO:0000463">
    <property type="term" value="P:maturation of LSU-rRNA from tricistronic rRNA transcript (SSU-rRNA, 5.8S rRNA, LSU-rRNA)"/>
    <property type="evidence" value="ECO:0007669"/>
    <property type="project" value="TreeGrafter"/>
</dbReference>